<dbReference type="GO" id="GO:0042742">
    <property type="term" value="P:defense response to bacterium"/>
    <property type="evidence" value="ECO:0007669"/>
    <property type="project" value="InterPro"/>
</dbReference>
<protein>
    <submittedName>
        <fullName evidence="1">Uncharacterized protein</fullName>
    </submittedName>
</protein>
<dbReference type="Pfam" id="PF17312">
    <property type="entry name" value="Helveticin_J"/>
    <property type="match status" value="1"/>
</dbReference>
<dbReference type="InterPro" id="IPR035280">
    <property type="entry name" value="Helveticin_J"/>
</dbReference>
<gene>
    <name evidence="1" type="ORF">FC51_GL001084</name>
</gene>
<evidence type="ECO:0000313" key="2">
    <source>
        <dbReference type="Proteomes" id="UP000051957"/>
    </source>
</evidence>
<dbReference type="PATRIC" id="fig|1423784.4.peg.1093"/>
<proteinExistence type="predicted"/>
<dbReference type="EMBL" id="AZGK01000002">
    <property type="protein sequence ID" value="KRM47382.1"/>
    <property type="molecule type" value="Genomic_DNA"/>
</dbReference>
<accession>A0A0R1Z5Y7</accession>
<reference evidence="1 2" key="1">
    <citation type="journal article" date="2015" name="Genome Announc.">
        <title>Expanding the biotechnology potential of lactobacilli through comparative genomics of 213 strains and associated genera.</title>
        <authorList>
            <person name="Sun Z."/>
            <person name="Harris H.M."/>
            <person name="McCann A."/>
            <person name="Guo C."/>
            <person name="Argimon S."/>
            <person name="Zhang W."/>
            <person name="Yang X."/>
            <person name="Jeffery I.B."/>
            <person name="Cooney J.C."/>
            <person name="Kagawa T.F."/>
            <person name="Liu W."/>
            <person name="Song Y."/>
            <person name="Salvetti E."/>
            <person name="Wrobel A."/>
            <person name="Rasinkangas P."/>
            <person name="Parkhill J."/>
            <person name="Rea M.C."/>
            <person name="O'Sullivan O."/>
            <person name="Ritari J."/>
            <person name="Douillard F.P."/>
            <person name="Paul Ross R."/>
            <person name="Yang R."/>
            <person name="Briner A.E."/>
            <person name="Felis G.E."/>
            <person name="de Vos W.M."/>
            <person name="Barrangou R."/>
            <person name="Klaenhammer T.R."/>
            <person name="Caufield P.W."/>
            <person name="Cui Y."/>
            <person name="Zhang H."/>
            <person name="O'Toole P.W."/>
        </authorList>
    </citation>
    <scope>NUCLEOTIDE SEQUENCE [LARGE SCALE GENOMIC DNA]</scope>
    <source>
        <strain evidence="1 2">DSM 5707</strain>
    </source>
</reference>
<organism evidence="1 2">
    <name type="scientific">Lentilactobacillus parabuchneri DSM 5707 = NBRC 107865</name>
    <dbReference type="NCBI Taxonomy" id="1423784"/>
    <lineage>
        <taxon>Bacteria</taxon>
        <taxon>Bacillati</taxon>
        <taxon>Bacillota</taxon>
        <taxon>Bacilli</taxon>
        <taxon>Lactobacillales</taxon>
        <taxon>Lactobacillaceae</taxon>
        <taxon>Lentilactobacillus</taxon>
    </lineage>
</organism>
<sequence length="334" mass="37339">MNGYYSGVGTNLKFRLILKDKVHAIQTFYVGADYIYALQRRRNQSDGELRDLAFSRLKIKKDRHGHPTGKAKQLEPSMILVGFGHSQILQYFTHGPNQQPYFWVATRGAQTNATNQDLEIQDLTYWPTQLARVQYVSGKTLNYTEATRLIGLKYANQAGKSIGNILRVEGALSSDQSKLLVITVNTDKPRKASFMAYDNERLNMALDKVAGTSKPYLTCNSAEIKDTSVGGFMSPRVYRLSYFGSIQGVELADNDDVYFLGSSADNDGLMLSKMNWDSNTATHQILDNPDWVSGKTEGEGIQLLGDDVLIGIASYHRWTVANRIYSFPQAAFTS</sequence>
<dbReference type="AlphaFoldDB" id="A0A0R1Z5Y7"/>
<evidence type="ECO:0000313" key="1">
    <source>
        <dbReference type="EMBL" id="KRM47382.1"/>
    </source>
</evidence>
<comment type="caution">
    <text evidence="1">The sequence shown here is derived from an EMBL/GenBank/DDBJ whole genome shotgun (WGS) entry which is preliminary data.</text>
</comment>
<dbReference type="Proteomes" id="UP000051957">
    <property type="component" value="Unassembled WGS sequence"/>
</dbReference>
<dbReference type="RefSeq" id="WP_057909466.1">
    <property type="nucleotide sequence ID" value="NZ_AZGK01000002.1"/>
</dbReference>
<name>A0A0R1Z5Y7_9LACO</name>